<evidence type="ECO:0000313" key="3">
    <source>
        <dbReference type="EMBL" id="KAK7757211.1"/>
    </source>
</evidence>
<dbReference type="InterPro" id="IPR003673">
    <property type="entry name" value="CoA-Trfase_fam_III"/>
</dbReference>
<evidence type="ECO:0000313" key="4">
    <source>
        <dbReference type="Proteomes" id="UP001320420"/>
    </source>
</evidence>
<dbReference type="SUPFAM" id="SSF89796">
    <property type="entry name" value="CoA-transferase family III (CaiB/BaiF)"/>
    <property type="match status" value="1"/>
</dbReference>
<protein>
    <recommendedName>
        <fullName evidence="5">Alpha-methylacyl-CoA racemase</fullName>
    </recommendedName>
</protein>
<proteinExistence type="inferred from homology"/>
<evidence type="ECO:0000256" key="1">
    <source>
        <dbReference type="ARBA" id="ARBA00008383"/>
    </source>
</evidence>
<dbReference type="AlphaFoldDB" id="A0AAN9V0E8"/>
<dbReference type="Gene3D" id="3.40.50.10540">
    <property type="entry name" value="Crotonobetainyl-coa:carnitine coa-transferase, domain 1"/>
    <property type="match status" value="1"/>
</dbReference>
<feature type="region of interest" description="Disordered" evidence="2">
    <location>
        <begin position="354"/>
        <end position="379"/>
    </location>
</feature>
<comment type="caution">
    <text evidence="3">The sequence shown here is derived from an EMBL/GenBank/DDBJ whole genome shotgun (WGS) entry which is preliminary data.</text>
</comment>
<dbReference type="Gene3D" id="3.30.1540.10">
    <property type="entry name" value="formyl-coa transferase, domain 3"/>
    <property type="match status" value="1"/>
</dbReference>
<dbReference type="Proteomes" id="UP001320420">
    <property type="component" value="Unassembled WGS sequence"/>
</dbReference>
<comment type="similarity">
    <text evidence="1">Belongs to the CoA-transferase III family.</text>
</comment>
<organism evidence="3 4">
    <name type="scientific">Diatrype stigma</name>
    <dbReference type="NCBI Taxonomy" id="117547"/>
    <lineage>
        <taxon>Eukaryota</taxon>
        <taxon>Fungi</taxon>
        <taxon>Dikarya</taxon>
        <taxon>Ascomycota</taxon>
        <taxon>Pezizomycotina</taxon>
        <taxon>Sordariomycetes</taxon>
        <taxon>Xylariomycetidae</taxon>
        <taxon>Xylariales</taxon>
        <taxon>Diatrypaceae</taxon>
        <taxon>Diatrype</taxon>
    </lineage>
</organism>
<dbReference type="InterPro" id="IPR050509">
    <property type="entry name" value="CoA-transferase_III"/>
</dbReference>
<feature type="compositionally biased region" description="Gly residues" evidence="2">
    <location>
        <begin position="354"/>
        <end position="366"/>
    </location>
</feature>
<reference evidence="3 4" key="1">
    <citation type="submission" date="2024-02" db="EMBL/GenBank/DDBJ databases">
        <title>De novo assembly and annotation of 12 fungi associated with fruit tree decline syndrome in Ontario, Canada.</title>
        <authorList>
            <person name="Sulman M."/>
            <person name="Ellouze W."/>
            <person name="Ilyukhin E."/>
        </authorList>
    </citation>
    <scope>NUCLEOTIDE SEQUENCE [LARGE SCALE GENOMIC DNA]</scope>
    <source>
        <strain evidence="3 4">M11/M66-122</strain>
    </source>
</reference>
<keyword evidence="4" id="KW-1185">Reference proteome</keyword>
<dbReference type="PANTHER" id="PTHR48228:SF5">
    <property type="entry name" value="ALPHA-METHYLACYL-COA RACEMASE"/>
    <property type="match status" value="1"/>
</dbReference>
<dbReference type="Pfam" id="PF02515">
    <property type="entry name" value="CoA_transf_3"/>
    <property type="match status" value="1"/>
</dbReference>
<dbReference type="EMBL" id="JAKJXP020000003">
    <property type="protein sequence ID" value="KAK7757211.1"/>
    <property type="molecule type" value="Genomic_DNA"/>
</dbReference>
<accession>A0AAN9V0E8</accession>
<dbReference type="PANTHER" id="PTHR48228">
    <property type="entry name" value="SUCCINYL-COA--D-CITRAMALATE COA-TRANSFERASE"/>
    <property type="match status" value="1"/>
</dbReference>
<dbReference type="GO" id="GO:0003824">
    <property type="term" value="F:catalytic activity"/>
    <property type="evidence" value="ECO:0007669"/>
    <property type="project" value="InterPro"/>
</dbReference>
<evidence type="ECO:0008006" key="5">
    <source>
        <dbReference type="Google" id="ProtNLM"/>
    </source>
</evidence>
<evidence type="ECO:0000256" key="2">
    <source>
        <dbReference type="SAM" id="MobiDB-lite"/>
    </source>
</evidence>
<gene>
    <name evidence="3" type="ORF">SLS62_000760</name>
</gene>
<sequence length="486" mass="50431">MVGPPPLQGLKVLEFAGLAPGPFAGMLLADAGADVLRIDRPVPVPSAGAEGGKANPPPAPDMLARRKRSIAVDLKSAAGIRLVKALARTADVLIEPFRPGVMERLGLGPDALCADAPRLVYARMAGFRRDGRYAAMAGHDINYLAVSGALSLLGRAGQPPHPPANILGDFAGGGAMLVLGVLTALVARERGWSRPGGGDGDGDGKGRRGQVVEANMVDGANYLATFPRLSRKTPAVGGGPRGTNLLDGGCPFYDTYETRDDGSGERKYVAVGALEPQFFRALVKGLGLAGKGLLWAEDDEKRRHDSKCWPEMRREFEKAFRTKTRDEWEAVFDGTDACCTPVLGYAELEAAAGAGAGDGNVGGGSGRTRREGDQRPPVTLRGTPWLAIAETADDTAVGGGGKDEAARTITATTIDPVVRGQGPGVPGGGYVGTLLAVGQGGEEALAEWLGWEKGTHFEVEDGGLVLLTEAENEAGAGVEGKAKAKL</sequence>
<dbReference type="InterPro" id="IPR023606">
    <property type="entry name" value="CoA-Trfase_III_dom_1_sf"/>
</dbReference>
<dbReference type="InterPro" id="IPR044855">
    <property type="entry name" value="CoA-Trfase_III_dom3_sf"/>
</dbReference>
<name>A0AAN9V0E8_9PEZI</name>